<keyword evidence="1" id="KW-0472">Membrane</keyword>
<comment type="caution">
    <text evidence="2">The sequence shown here is derived from an EMBL/GenBank/DDBJ whole genome shotgun (WGS) entry which is preliminary data.</text>
</comment>
<name>A0AAW6LV10_9BACE</name>
<feature type="transmembrane region" description="Helical" evidence="1">
    <location>
        <begin position="12"/>
        <end position="28"/>
    </location>
</feature>
<reference evidence="2" key="1">
    <citation type="submission" date="2023-03" db="EMBL/GenBank/DDBJ databases">
        <title>DFI Biobank Strains.</title>
        <authorList>
            <person name="Mostad J."/>
            <person name="Paddock L."/>
            <person name="Medina S."/>
            <person name="Waligurski E."/>
            <person name="Barat B."/>
            <person name="Smith R."/>
            <person name="Burgo V."/>
            <person name="Metcalfe C."/>
            <person name="Woodson C."/>
            <person name="Sundararajan A."/>
            <person name="Ramaswamy R."/>
            <person name="Lin H."/>
            <person name="Pamer E.G."/>
        </authorList>
    </citation>
    <scope>NUCLEOTIDE SEQUENCE</scope>
    <source>
        <strain evidence="2">DFI.9.5</strain>
    </source>
</reference>
<proteinExistence type="predicted"/>
<feature type="transmembrane region" description="Helical" evidence="1">
    <location>
        <begin position="332"/>
        <end position="353"/>
    </location>
</feature>
<feature type="transmembrane region" description="Helical" evidence="1">
    <location>
        <begin position="233"/>
        <end position="254"/>
    </location>
</feature>
<feature type="transmembrane region" description="Helical" evidence="1">
    <location>
        <begin position="201"/>
        <end position="227"/>
    </location>
</feature>
<evidence type="ECO:0000313" key="3">
    <source>
        <dbReference type="Proteomes" id="UP001221924"/>
    </source>
</evidence>
<protein>
    <recommendedName>
        <fullName evidence="4">O-antigen ligase domain-containing protein</fullName>
    </recommendedName>
</protein>
<gene>
    <name evidence="2" type="ORF">PZH42_07185</name>
</gene>
<evidence type="ECO:0008006" key="4">
    <source>
        <dbReference type="Google" id="ProtNLM"/>
    </source>
</evidence>
<dbReference type="AlphaFoldDB" id="A0AAW6LV10"/>
<evidence type="ECO:0000313" key="2">
    <source>
        <dbReference type="EMBL" id="MDE8693884.1"/>
    </source>
</evidence>
<feature type="transmembrane region" description="Helical" evidence="1">
    <location>
        <begin position="59"/>
        <end position="78"/>
    </location>
</feature>
<dbReference type="RefSeq" id="WP_149923968.1">
    <property type="nucleotide sequence ID" value="NZ_CAXKYC010000002.1"/>
</dbReference>
<dbReference type="EMBL" id="JARFID010000005">
    <property type="protein sequence ID" value="MDE8693884.1"/>
    <property type="molecule type" value="Genomic_DNA"/>
</dbReference>
<feature type="transmembrane region" description="Helical" evidence="1">
    <location>
        <begin position="34"/>
        <end position="52"/>
    </location>
</feature>
<feature type="transmembrane region" description="Helical" evidence="1">
    <location>
        <begin position="160"/>
        <end position="180"/>
    </location>
</feature>
<feature type="transmembrane region" description="Helical" evidence="1">
    <location>
        <begin position="359"/>
        <end position="381"/>
    </location>
</feature>
<organism evidence="2 3">
    <name type="scientific">Bacteroides cellulosilyticus</name>
    <dbReference type="NCBI Taxonomy" id="246787"/>
    <lineage>
        <taxon>Bacteria</taxon>
        <taxon>Pseudomonadati</taxon>
        <taxon>Bacteroidota</taxon>
        <taxon>Bacteroidia</taxon>
        <taxon>Bacteroidales</taxon>
        <taxon>Bacteroidaceae</taxon>
        <taxon>Bacteroides</taxon>
    </lineage>
</organism>
<evidence type="ECO:0000256" key="1">
    <source>
        <dbReference type="SAM" id="Phobius"/>
    </source>
</evidence>
<keyword evidence="1" id="KW-1133">Transmembrane helix</keyword>
<accession>A0AAW6LV10</accession>
<feature type="transmembrane region" description="Helical" evidence="1">
    <location>
        <begin position="118"/>
        <end position="140"/>
    </location>
</feature>
<keyword evidence="1" id="KW-0812">Transmembrane</keyword>
<dbReference type="Proteomes" id="UP001221924">
    <property type="component" value="Unassembled WGS sequence"/>
</dbReference>
<sequence length="394" mass="45418">MIRITSLFTNRSLALIYLVVMCTQILIIEGFGVSPLKVFLMGLSPLVLLIKVPYLSKALFVVLCYMFVVFVCATMQLYVRFSTIGYLFMFLMTFVMYYNLVYGGVFSFDEYRNLLRNFILVFFYCALLQQVFSTVGLRYIPFLNMVGQSYLSPTHFNTLTFEPSSSARILAFLFLGFLRMEERFLGYKPDLRYLWNNQRTVLLAFLYVMVFMGSGTAMIALVILSFYFVQKKYLVTTALLIMVGYMVIVNVDYLPVKRMVNTINAAMTLDVDEMTTTDNSAAVRINPLINTLTKTDLTSSETWFGKGTVSTEKQKKWYSTIKTAKMGNIDQYGLLSFLIGLALIYICCIPRLFSVETILTFLLIGMTINNFSYIWGCYYILATTKYFYNNEYNE</sequence>
<feature type="transmembrane region" description="Helical" evidence="1">
    <location>
        <begin position="84"/>
        <end position="106"/>
    </location>
</feature>